<name>A0A164R9Y9_9CRUS</name>
<evidence type="ECO:0000313" key="3">
    <source>
        <dbReference type="Proteomes" id="UP000076858"/>
    </source>
</evidence>
<evidence type="ECO:0000256" key="1">
    <source>
        <dbReference type="SAM" id="SignalP"/>
    </source>
</evidence>
<evidence type="ECO:0000313" key="2">
    <source>
        <dbReference type="EMBL" id="KZS08466.1"/>
    </source>
</evidence>
<organism evidence="2 3">
    <name type="scientific">Daphnia magna</name>
    <dbReference type="NCBI Taxonomy" id="35525"/>
    <lineage>
        <taxon>Eukaryota</taxon>
        <taxon>Metazoa</taxon>
        <taxon>Ecdysozoa</taxon>
        <taxon>Arthropoda</taxon>
        <taxon>Crustacea</taxon>
        <taxon>Branchiopoda</taxon>
        <taxon>Diplostraca</taxon>
        <taxon>Cladocera</taxon>
        <taxon>Anomopoda</taxon>
        <taxon>Daphniidae</taxon>
        <taxon>Daphnia</taxon>
    </lineage>
</organism>
<gene>
    <name evidence="2" type="ORF">APZ42_027526</name>
</gene>
<keyword evidence="3" id="KW-1185">Reference proteome</keyword>
<feature type="signal peptide" evidence="1">
    <location>
        <begin position="1"/>
        <end position="19"/>
    </location>
</feature>
<dbReference type="OrthoDB" id="6390504at2759"/>
<reference evidence="2 3" key="1">
    <citation type="submission" date="2016-03" db="EMBL/GenBank/DDBJ databases">
        <title>EvidentialGene: Evidence-directed Construction of Genes on Genomes.</title>
        <authorList>
            <person name="Gilbert D.G."/>
            <person name="Choi J.-H."/>
            <person name="Mockaitis K."/>
            <person name="Colbourne J."/>
            <person name="Pfrender M."/>
        </authorList>
    </citation>
    <scope>NUCLEOTIDE SEQUENCE [LARGE SCALE GENOMIC DNA]</scope>
    <source>
        <strain evidence="2 3">Xinb3</strain>
        <tissue evidence="2">Complete organism</tissue>
    </source>
</reference>
<comment type="caution">
    <text evidence="2">The sequence shown here is derived from an EMBL/GenBank/DDBJ whole genome shotgun (WGS) entry which is preliminary data.</text>
</comment>
<dbReference type="Proteomes" id="UP000076858">
    <property type="component" value="Unassembled WGS sequence"/>
</dbReference>
<dbReference type="EMBL" id="LRGB01002192">
    <property type="protein sequence ID" value="KZS08466.1"/>
    <property type="molecule type" value="Genomic_DNA"/>
</dbReference>
<accession>A0A164R9Y9</accession>
<keyword evidence="1" id="KW-0732">Signal</keyword>
<proteinExistence type="predicted"/>
<feature type="chain" id="PRO_5007852764" evidence="1">
    <location>
        <begin position="20"/>
        <end position="104"/>
    </location>
</feature>
<dbReference type="AlphaFoldDB" id="A0A164R9Y9"/>
<sequence>MSPLPFLLLLCLYGLHPQAFKTTVCDCSKPLNMEIIKFSDSSCKPETNTTNAVQVKYVVYSNERASAKFPIFIFAKWKNGRRITMTFFGQLVIVPDNFYRYDVV</sequence>
<protein>
    <submittedName>
        <fullName evidence="2">Uncharacterized protein</fullName>
    </submittedName>
</protein>